<keyword evidence="3" id="KW-1185">Reference proteome</keyword>
<sequence length="219" mass="24665">SMTDEEELSTSDEVDSTFTTSESDTEEGFTMKIDDNGLVYLLSHEISPEAFRELLNRVDKDCINRSSPKFPFVSRRGNISISYVIDVESLLSLSDLSLDSLRPWTAQGRNAHTRSYPCVVNDDKSISLCKEQPGCFYLRSTRYIHPCNSSLVKIITKIVTANVPVGLCVISYISLADDIDIDRLIEDSQKFRKTISSKSRARIAESYMQGKCARRIIAE</sequence>
<gene>
    <name evidence="2" type="ORF">PFISCL1PPCAC_5678</name>
</gene>
<evidence type="ECO:0000256" key="1">
    <source>
        <dbReference type="SAM" id="MobiDB-lite"/>
    </source>
</evidence>
<feature type="non-terminal residue" evidence="2">
    <location>
        <position position="1"/>
    </location>
</feature>
<dbReference type="AlphaFoldDB" id="A0AAV5V4R1"/>
<accession>A0AAV5V4R1</accession>
<evidence type="ECO:0000313" key="2">
    <source>
        <dbReference type="EMBL" id="GMT14381.1"/>
    </source>
</evidence>
<proteinExistence type="predicted"/>
<dbReference type="EMBL" id="BTSY01000002">
    <property type="protein sequence ID" value="GMT14381.1"/>
    <property type="molecule type" value="Genomic_DNA"/>
</dbReference>
<name>A0AAV5V4R1_9BILA</name>
<protein>
    <submittedName>
        <fullName evidence="2">Uncharacterized protein</fullName>
    </submittedName>
</protein>
<reference evidence="2" key="1">
    <citation type="submission" date="2023-10" db="EMBL/GenBank/DDBJ databases">
        <title>Genome assembly of Pristionchus species.</title>
        <authorList>
            <person name="Yoshida K."/>
            <person name="Sommer R.J."/>
        </authorList>
    </citation>
    <scope>NUCLEOTIDE SEQUENCE</scope>
    <source>
        <strain evidence="2">RS5133</strain>
    </source>
</reference>
<feature type="region of interest" description="Disordered" evidence="1">
    <location>
        <begin position="1"/>
        <end position="27"/>
    </location>
</feature>
<organism evidence="2 3">
    <name type="scientific">Pristionchus fissidentatus</name>
    <dbReference type="NCBI Taxonomy" id="1538716"/>
    <lineage>
        <taxon>Eukaryota</taxon>
        <taxon>Metazoa</taxon>
        <taxon>Ecdysozoa</taxon>
        <taxon>Nematoda</taxon>
        <taxon>Chromadorea</taxon>
        <taxon>Rhabditida</taxon>
        <taxon>Rhabditina</taxon>
        <taxon>Diplogasteromorpha</taxon>
        <taxon>Diplogasteroidea</taxon>
        <taxon>Neodiplogasteridae</taxon>
        <taxon>Pristionchus</taxon>
    </lineage>
</organism>
<feature type="non-terminal residue" evidence="2">
    <location>
        <position position="219"/>
    </location>
</feature>
<dbReference type="Proteomes" id="UP001432322">
    <property type="component" value="Unassembled WGS sequence"/>
</dbReference>
<evidence type="ECO:0000313" key="3">
    <source>
        <dbReference type="Proteomes" id="UP001432322"/>
    </source>
</evidence>
<comment type="caution">
    <text evidence="2">The sequence shown here is derived from an EMBL/GenBank/DDBJ whole genome shotgun (WGS) entry which is preliminary data.</text>
</comment>
<feature type="compositionally biased region" description="Acidic residues" evidence="1">
    <location>
        <begin position="1"/>
        <end position="15"/>
    </location>
</feature>